<evidence type="ECO:0000313" key="1">
    <source>
        <dbReference type="EMBL" id="MBV7266129.1"/>
    </source>
</evidence>
<gene>
    <name evidence="1" type="ORF">KCG45_08065</name>
</gene>
<proteinExistence type="predicted"/>
<sequence>MTFRQHINIGNLWTLPGDSKTPLHEDAPDWPAIRNAGFVGLQHYFPDPAGLAAGLEMSGMGRVTAPAEVEPLAAQHKEWGFICTTLHVGTGLETDSEMDVLAAAVLEASAKHGLPLYIETHRATMTQDIRRTLDLCERFPDLRFNADLSHWYTGHEMRYGDFEAKLAALAPIFERVRYMHGRIGDSCTMQLPLAEAREIQCWEDYAAMWSACLTGFAQAKADEPTVFAPELLPREMEFAGTVHKLNYAKMIDGKELSDRWSEALEMTEFVRELEAA</sequence>
<dbReference type="EMBL" id="JAGSPB010000002">
    <property type="protein sequence ID" value="MBV7266129.1"/>
    <property type="molecule type" value="Genomic_DNA"/>
</dbReference>
<protein>
    <recommendedName>
        <fullName evidence="3">Xylose isomerase</fullName>
    </recommendedName>
</protein>
<organism evidence="1 2">
    <name type="scientific">Erythrobacter ani</name>
    <dbReference type="NCBI Taxonomy" id="2827235"/>
    <lineage>
        <taxon>Bacteria</taxon>
        <taxon>Pseudomonadati</taxon>
        <taxon>Pseudomonadota</taxon>
        <taxon>Alphaproteobacteria</taxon>
        <taxon>Sphingomonadales</taxon>
        <taxon>Erythrobacteraceae</taxon>
        <taxon>Erythrobacter/Porphyrobacter group</taxon>
        <taxon>Erythrobacter</taxon>
    </lineage>
</organism>
<accession>A0ABS6SMC1</accession>
<dbReference type="Proteomes" id="UP000699975">
    <property type="component" value="Unassembled WGS sequence"/>
</dbReference>
<dbReference type="RefSeq" id="WP_218316760.1">
    <property type="nucleotide sequence ID" value="NZ_JAGSPB010000002.1"/>
</dbReference>
<name>A0ABS6SMC1_9SPHN</name>
<evidence type="ECO:0008006" key="3">
    <source>
        <dbReference type="Google" id="ProtNLM"/>
    </source>
</evidence>
<keyword evidence="2" id="KW-1185">Reference proteome</keyword>
<comment type="caution">
    <text evidence="1">The sequence shown here is derived from an EMBL/GenBank/DDBJ whole genome shotgun (WGS) entry which is preliminary data.</text>
</comment>
<evidence type="ECO:0000313" key="2">
    <source>
        <dbReference type="Proteomes" id="UP000699975"/>
    </source>
</evidence>
<reference evidence="1 2" key="1">
    <citation type="submission" date="2021-04" db="EMBL/GenBank/DDBJ databases">
        <authorList>
            <person name="Pira H."/>
            <person name="Risdian C."/>
            <person name="Wink J."/>
        </authorList>
    </citation>
    <scope>NUCLEOTIDE SEQUENCE [LARGE SCALE GENOMIC DNA]</scope>
    <source>
        <strain evidence="1 2">WH131</strain>
    </source>
</reference>